<organism evidence="2 3">
    <name type="scientific">Eumeta variegata</name>
    <name type="common">Bagworm moth</name>
    <name type="synonym">Eumeta japonica</name>
    <dbReference type="NCBI Taxonomy" id="151549"/>
    <lineage>
        <taxon>Eukaryota</taxon>
        <taxon>Metazoa</taxon>
        <taxon>Ecdysozoa</taxon>
        <taxon>Arthropoda</taxon>
        <taxon>Hexapoda</taxon>
        <taxon>Insecta</taxon>
        <taxon>Pterygota</taxon>
        <taxon>Neoptera</taxon>
        <taxon>Endopterygota</taxon>
        <taxon>Lepidoptera</taxon>
        <taxon>Glossata</taxon>
        <taxon>Ditrysia</taxon>
        <taxon>Tineoidea</taxon>
        <taxon>Psychidae</taxon>
        <taxon>Oiketicinae</taxon>
        <taxon>Eumeta</taxon>
    </lineage>
</organism>
<feature type="region of interest" description="Disordered" evidence="1">
    <location>
        <begin position="1"/>
        <end position="64"/>
    </location>
</feature>
<dbReference type="AlphaFoldDB" id="A0A4C1V0K8"/>
<feature type="compositionally biased region" description="Basic and acidic residues" evidence="1">
    <location>
        <begin position="1"/>
        <end position="21"/>
    </location>
</feature>
<protein>
    <submittedName>
        <fullName evidence="2">Uncharacterized protein</fullName>
    </submittedName>
</protein>
<evidence type="ECO:0000256" key="1">
    <source>
        <dbReference type="SAM" id="MobiDB-lite"/>
    </source>
</evidence>
<keyword evidence="3" id="KW-1185">Reference proteome</keyword>
<feature type="compositionally biased region" description="Low complexity" evidence="1">
    <location>
        <begin position="99"/>
        <end position="111"/>
    </location>
</feature>
<sequence>MLAIRTDDVSNDTLDRSDIPRTPDIGGVGHGEFRNYDRAHSSATRTPAGAGGASATPHERGPSMIAPIEEFLRVHRCFFVAINRGREREAPYKSRPARARSSLRSPWAERR</sequence>
<name>A0A4C1V0K8_EUMVA</name>
<dbReference type="Proteomes" id="UP000299102">
    <property type="component" value="Unassembled WGS sequence"/>
</dbReference>
<evidence type="ECO:0000313" key="3">
    <source>
        <dbReference type="Proteomes" id="UP000299102"/>
    </source>
</evidence>
<dbReference type="EMBL" id="BGZK01000251">
    <property type="protein sequence ID" value="GBP31796.1"/>
    <property type="molecule type" value="Genomic_DNA"/>
</dbReference>
<reference evidence="2 3" key="1">
    <citation type="journal article" date="2019" name="Commun. Biol.">
        <title>The bagworm genome reveals a unique fibroin gene that provides high tensile strength.</title>
        <authorList>
            <person name="Kono N."/>
            <person name="Nakamura H."/>
            <person name="Ohtoshi R."/>
            <person name="Tomita M."/>
            <person name="Numata K."/>
            <person name="Arakawa K."/>
        </authorList>
    </citation>
    <scope>NUCLEOTIDE SEQUENCE [LARGE SCALE GENOMIC DNA]</scope>
</reference>
<comment type="caution">
    <text evidence="2">The sequence shown here is derived from an EMBL/GenBank/DDBJ whole genome shotgun (WGS) entry which is preliminary data.</text>
</comment>
<feature type="compositionally biased region" description="Low complexity" evidence="1">
    <location>
        <begin position="41"/>
        <end position="56"/>
    </location>
</feature>
<proteinExistence type="predicted"/>
<evidence type="ECO:0000313" key="2">
    <source>
        <dbReference type="EMBL" id="GBP31796.1"/>
    </source>
</evidence>
<feature type="region of interest" description="Disordered" evidence="1">
    <location>
        <begin position="88"/>
        <end position="111"/>
    </location>
</feature>
<feature type="compositionally biased region" description="Basic and acidic residues" evidence="1">
    <location>
        <begin position="31"/>
        <end position="40"/>
    </location>
</feature>
<gene>
    <name evidence="2" type="ORF">EVAR_81562_1</name>
</gene>
<accession>A0A4C1V0K8</accession>